<evidence type="ECO:0000313" key="4">
    <source>
        <dbReference type="Proteomes" id="UP000010103"/>
    </source>
</evidence>
<protein>
    <submittedName>
        <fullName evidence="3">Alkylphosphonate ABC transporter,substrate binding component</fullName>
    </submittedName>
</protein>
<feature type="signal peptide" evidence="2">
    <location>
        <begin position="1"/>
        <end position="20"/>
    </location>
</feature>
<dbReference type="Gene3D" id="3.40.190.180">
    <property type="entry name" value="Cypl, domain I"/>
    <property type="match status" value="2"/>
</dbReference>
<evidence type="ECO:0000256" key="2">
    <source>
        <dbReference type="SAM" id="SignalP"/>
    </source>
</evidence>
<gene>
    <name evidence="3" type="primary">phnD</name>
    <name evidence="3" type="ORF">MLC_7330</name>
</gene>
<feature type="chain" id="PRO_5003318554" evidence="2">
    <location>
        <begin position="21"/>
        <end position="492"/>
    </location>
</feature>
<dbReference type="InterPro" id="IPR010592">
    <property type="entry name" value="CypI"/>
</dbReference>
<dbReference type="NCBIfam" id="NF045838">
    <property type="entry name" value="MG289_thiam_LP"/>
    <property type="match status" value="1"/>
</dbReference>
<proteinExistence type="predicted"/>
<sequence>MYTNKLKVALGTMLSAVSIASVGSFVVACQTKEGWDTTITINNSWVNDGFFSKLDYDTGAVTAGDKSKAFIELLTKKFNDLKNQDEATKKFKDVKFDIKVDFDKKTYFSKLEKNDSENDVYIANYSYYLSNVWDNKTKSLNKDLPFKLVSQAATLQFNWQSGDNTFYKDGKSTDDLRKLAEENNKKWLEFGEHPDWYKSEKTVNGKKLDFDGSKYTNFYKDGDLTYVYRGAVLIAGNEADREKIIKSWDDKNWEEFIKNGVVYEKTSSAGGYKYQVALFARHFGKTVSQIKEDLEGKNYEKYIVKGQKVSAQLGKKQANSELVPRIGFDDEGSYNWTKSKEGSEKYKPTDFKSNTTAKPAASAMASGKAMMTAAKPAAAKPAAAPATPAPAKPETNGMMDKNNSVVRTLTMTNPAGYDVVLARKGLLDKQVELISKALNSLSLTENIYGIYTGYNKFMPLSNELFEKLVKLQVQAESTENLVKEIDKIEKQN</sequence>
<dbReference type="Gene3D" id="3.40.190.190">
    <property type="entry name" value="CypI, domain 2"/>
    <property type="match status" value="1"/>
</dbReference>
<dbReference type="InterPro" id="IPR043100">
    <property type="entry name" value="CypI_dom_II"/>
</dbReference>
<dbReference type="RefSeq" id="WP_013729834.1">
    <property type="nucleotide sequence ID" value="NC_015431.1"/>
</dbReference>
<dbReference type="KEGG" id="mml:MLC_7330"/>
<keyword evidence="2" id="KW-0732">Signal</keyword>
<evidence type="ECO:0000256" key="1">
    <source>
        <dbReference type="SAM" id="MobiDB-lite"/>
    </source>
</evidence>
<dbReference type="InterPro" id="IPR043099">
    <property type="entry name" value="CypI_dom_I"/>
</dbReference>
<dbReference type="PROSITE" id="PS51257">
    <property type="entry name" value="PROKAR_LIPOPROTEIN"/>
    <property type="match status" value="1"/>
</dbReference>
<feature type="compositionally biased region" description="Basic and acidic residues" evidence="1">
    <location>
        <begin position="338"/>
        <end position="350"/>
    </location>
</feature>
<dbReference type="EMBL" id="FQ377874">
    <property type="protein sequence ID" value="CBW54463.1"/>
    <property type="molecule type" value="Genomic_DNA"/>
</dbReference>
<organism evidence="3 4">
    <name type="scientific">Mycoplasma mycoides subsp. capri LC str. 95010</name>
    <dbReference type="NCBI Taxonomy" id="862259"/>
    <lineage>
        <taxon>Bacteria</taxon>
        <taxon>Bacillati</taxon>
        <taxon>Mycoplasmatota</taxon>
        <taxon>Mollicutes</taxon>
        <taxon>Mycoplasmataceae</taxon>
        <taxon>Mycoplasma</taxon>
    </lineage>
</organism>
<dbReference type="Pfam" id="PF06646">
    <property type="entry name" value="CypI"/>
    <property type="match status" value="1"/>
</dbReference>
<feature type="region of interest" description="Disordered" evidence="1">
    <location>
        <begin position="337"/>
        <end position="358"/>
    </location>
</feature>
<name>F4MQT0_MYCML</name>
<evidence type="ECO:0000313" key="3">
    <source>
        <dbReference type="EMBL" id="CBW54463.1"/>
    </source>
</evidence>
<dbReference type="HOGENOM" id="CLU_055613_0_0_14"/>
<reference evidence="4" key="2">
    <citation type="journal article" date="2011" name="BMC Genomics">
        <title>Mycoplasma mycoides, from mycoides Small Colony to capri. A microevolutionary perspective.</title>
        <authorList>
            <person name="Thiaucourt F."/>
            <person name="Manso-Silvan L."/>
            <person name="Salah W."/>
            <person name="Barbe V."/>
            <person name="Berger A."/>
            <person name="Jacob D."/>
            <person name="Breton M."/>
            <person name="Dupuy V."/>
            <person name="Lomenech A.M."/>
            <person name="Blanchard A."/>
            <person name="Sirand-Pugnet P."/>
        </authorList>
    </citation>
    <scope>NUCLEOTIDE SEQUENCE [LARGE SCALE GENOMIC DNA]</scope>
    <source>
        <strain evidence="4">95010</strain>
    </source>
</reference>
<reference evidence="4" key="1">
    <citation type="journal article" date="2011" name="BMC Genomics">
        <title>Mycoplasma mycoides, from "mycoides Small Colony" to "capri". A microevolutionary perspective.</title>
        <authorList>
            <person name="Thiaucourt F."/>
            <person name="Manso-Silvan L."/>
            <person name="Salah W."/>
            <person name="Barbe V."/>
            <person name="Berger A."/>
            <person name="Jacob D."/>
            <person name="Breton M."/>
            <person name="Dupuy V."/>
            <person name="Lomenech A.M."/>
            <person name="Blanchard A."/>
            <person name="Sirand-Pugnet P."/>
        </authorList>
    </citation>
    <scope>NUCLEOTIDE SEQUENCE [LARGE SCALE GENOMIC DNA]</scope>
    <source>
        <strain evidence="4">95010</strain>
    </source>
</reference>
<dbReference type="OrthoDB" id="401239at2"/>
<accession>F4MQT0</accession>
<dbReference type="Proteomes" id="UP000010103">
    <property type="component" value="Chromosome"/>
</dbReference>
<dbReference type="PIRSF" id="PIRSF004523">
    <property type="entry name" value="Mycoplasma_p37"/>
    <property type="match status" value="1"/>
</dbReference>
<dbReference type="AlphaFoldDB" id="F4MQT0"/>